<name>A0AAD5T120_9FUNG</name>
<feature type="domain" description="PX" evidence="11">
    <location>
        <begin position="54"/>
        <end position="188"/>
    </location>
</feature>
<dbReference type="InterPro" id="IPR027267">
    <property type="entry name" value="AH/BAR_dom_sf"/>
</dbReference>
<evidence type="ECO:0000256" key="5">
    <source>
        <dbReference type="ARBA" id="ARBA00022490"/>
    </source>
</evidence>
<evidence type="ECO:0000256" key="7">
    <source>
        <dbReference type="ARBA" id="ARBA00023136"/>
    </source>
</evidence>
<evidence type="ECO:0000313" key="12">
    <source>
        <dbReference type="EMBL" id="KAJ3121015.1"/>
    </source>
</evidence>
<dbReference type="PANTHER" id="PTHR45949:SF2">
    <property type="entry name" value="SORTING NEXIN-4"/>
    <property type="match status" value="1"/>
</dbReference>
<dbReference type="Gene3D" id="1.20.1270.60">
    <property type="entry name" value="Arfaptin homology (AH) domain/BAR domain"/>
    <property type="match status" value="1"/>
</dbReference>
<comment type="subcellular location">
    <subcellularLocation>
        <location evidence="2">Cytoplasm</location>
    </subcellularLocation>
    <subcellularLocation>
        <location evidence="1">Endomembrane system</location>
        <topology evidence="1">Peripheral membrane protein</topology>
    </subcellularLocation>
</comment>
<evidence type="ECO:0000256" key="3">
    <source>
        <dbReference type="ARBA" id="ARBA00010883"/>
    </source>
</evidence>
<sequence length="460" mass="52956">MSDQWPNTTNTNPASQLDDSSDAHSSTGSSSSIEPTALPAKPPLIPLLPLKPSSLLEISVSDPQKHGEGTSAFVNYLITTNVTRINPARPLFYTSLESFSAPQVTVRRRFQDFSWLHKALTDEYPYVILAALPEKHRMEYITGDRFSPEFLEKRKLSLDNYMKRLAKHPLIAQSQILRRFLESNEIVPEFIAKNGQAHVFDNLSDALLNAFSKIKNPDSKFVEFKEHLDKFQETLISIERLHAKLIKSESEFELDMLEFGGSMNTLGLMETQITGPLTDFGNILRNLCTILRERINHEDMVYLTNVQEYIGLCMSAKETLRMRDQKQTDHEELIVYLENHRVERERVLNPQRGGGGIASFLSNKFQEIQGVDQERARQQKILKLSGKITELQEAVKASDEVSKAFNHEMIREMDFFEKMKLHDLRHDLKEYAANQVAYYDKCMQYWDQIVPVIENIRIED</sequence>
<feature type="compositionally biased region" description="Polar residues" evidence="10">
    <location>
        <begin position="1"/>
        <end position="17"/>
    </location>
</feature>
<comment type="caution">
    <text evidence="12">The sequence shown here is derived from an EMBL/GenBank/DDBJ whole genome shotgun (WGS) entry which is preliminary data.</text>
</comment>
<dbReference type="GO" id="GO:0035091">
    <property type="term" value="F:phosphatidylinositol binding"/>
    <property type="evidence" value="ECO:0007669"/>
    <property type="project" value="InterPro"/>
</dbReference>
<dbReference type="EMBL" id="JADGJH010000916">
    <property type="protein sequence ID" value="KAJ3121015.1"/>
    <property type="molecule type" value="Genomic_DNA"/>
</dbReference>
<dbReference type="InterPro" id="IPR001683">
    <property type="entry name" value="PX_dom"/>
</dbReference>
<keyword evidence="6" id="KW-0446">Lipid-binding</keyword>
<dbReference type="GO" id="GO:0015031">
    <property type="term" value="P:protein transport"/>
    <property type="evidence" value="ECO:0007669"/>
    <property type="project" value="TreeGrafter"/>
</dbReference>
<dbReference type="Gene3D" id="3.30.1520.10">
    <property type="entry name" value="Phox-like domain"/>
    <property type="match status" value="1"/>
</dbReference>
<keyword evidence="5" id="KW-0963">Cytoplasm</keyword>
<evidence type="ECO:0000256" key="10">
    <source>
        <dbReference type="SAM" id="MobiDB-lite"/>
    </source>
</evidence>
<keyword evidence="4" id="KW-0813">Transport</keyword>
<dbReference type="InterPro" id="IPR036871">
    <property type="entry name" value="PX_dom_sf"/>
</dbReference>
<dbReference type="GO" id="GO:0000422">
    <property type="term" value="P:autophagy of mitochondrion"/>
    <property type="evidence" value="ECO:0007669"/>
    <property type="project" value="TreeGrafter"/>
</dbReference>
<feature type="compositionally biased region" description="Low complexity" evidence="10">
    <location>
        <begin position="23"/>
        <end position="38"/>
    </location>
</feature>
<comment type="similarity">
    <text evidence="3">Belongs to the sorting nexin family.</text>
</comment>
<dbReference type="SUPFAM" id="SSF103657">
    <property type="entry name" value="BAR/IMD domain-like"/>
    <property type="match status" value="1"/>
</dbReference>
<dbReference type="InterPro" id="IPR015404">
    <property type="entry name" value="Vps5_C"/>
</dbReference>
<evidence type="ECO:0000259" key="11">
    <source>
        <dbReference type="PROSITE" id="PS50195"/>
    </source>
</evidence>
<reference evidence="12" key="1">
    <citation type="submission" date="2020-05" db="EMBL/GenBank/DDBJ databases">
        <title>Phylogenomic resolution of chytrid fungi.</title>
        <authorList>
            <person name="Stajich J.E."/>
            <person name="Amses K."/>
            <person name="Simmons R."/>
            <person name="Seto K."/>
            <person name="Myers J."/>
            <person name="Bonds A."/>
            <person name="Quandt C.A."/>
            <person name="Barry K."/>
            <person name="Liu P."/>
            <person name="Grigoriev I."/>
            <person name="Longcore J.E."/>
            <person name="James T.Y."/>
        </authorList>
    </citation>
    <scope>NUCLEOTIDE SEQUENCE</scope>
    <source>
        <strain evidence="12">JEL0513</strain>
    </source>
</reference>
<evidence type="ECO:0000313" key="13">
    <source>
        <dbReference type="Proteomes" id="UP001211907"/>
    </source>
</evidence>
<dbReference type="GO" id="GO:0061709">
    <property type="term" value="P:reticulophagy"/>
    <property type="evidence" value="ECO:0007669"/>
    <property type="project" value="TreeGrafter"/>
</dbReference>
<dbReference type="Pfam" id="PF09325">
    <property type="entry name" value="Vps5"/>
    <property type="match status" value="1"/>
</dbReference>
<dbReference type="PROSITE" id="PS50195">
    <property type="entry name" value="PX"/>
    <property type="match status" value="1"/>
</dbReference>
<organism evidence="12 13">
    <name type="scientific">Physocladia obscura</name>
    <dbReference type="NCBI Taxonomy" id="109957"/>
    <lineage>
        <taxon>Eukaryota</taxon>
        <taxon>Fungi</taxon>
        <taxon>Fungi incertae sedis</taxon>
        <taxon>Chytridiomycota</taxon>
        <taxon>Chytridiomycota incertae sedis</taxon>
        <taxon>Chytridiomycetes</taxon>
        <taxon>Chytridiales</taxon>
        <taxon>Chytriomycetaceae</taxon>
        <taxon>Physocladia</taxon>
    </lineage>
</organism>
<evidence type="ECO:0000256" key="4">
    <source>
        <dbReference type="ARBA" id="ARBA00022448"/>
    </source>
</evidence>
<dbReference type="AlphaFoldDB" id="A0AAD5T120"/>
<dbReference type="SUPFAM" id="SSF64268">
    <property type="entry name" value="PX domain"/>
    <property type="match status" value="1"/>
</dbReference>
<keyword evidence="13" id="KW-1185">Reference proteome</keyword>
<protein>
    <recommendedName>
        <fullName evidence="8">Sorting nexin-4</fullName>
    </recommendedName>
    <alternativeName>
        <fullName evidence="9">Autophagy-related protein 24</fullName>
    </alternativeName>
</protein>
<dbReference type="Proteomes" id="UP001211907">
    <property type="component" value="Unassembled WGS sequence"/>
</dbReference>
<accession>A0AAD5T120</accession>
<dbReference type="Pfam" id="PF00787">
    <property type="entry name" value="PX"/>
    <property type="match status" value="1"/>
</dbReference>
<dbReference type="PANTHER" id="PTHR45949">
    <property type="entry name" value="SORTING NEXIN-4"/>
    <property type="match status" value="1"/>
</dbReference>
<dbReference type="GO" id="GO:0034727">
    <property type="term" value="P:piecemeal microautophagy of the nucleus"/>
    <property type="evidence" value="ECO:0007669"/>
    <property type="project" value="TreeGrafter"/>
</dbReference>
<dbReference type="SMART" id="SM00312">
    <property type="entry name" value="PX"/>
    <property type="match status" value="1"/>
</dbReference>
<evidence type="ECO:0000256" key="8">
    <source>
        <dbReference type="ARBA" id="ARBA00040748"/>
    </source>
</evidence>
<proteinExistence type="inferred from homology"/>
<dbReference type="GO" id="GO:0005769">
    <property type="term" value="C:early endosome"/>
    <property type="evidence" value="ECO:0007669"/>
    <property type="project" value="TreeGrafter"/>
</dbReference>
<keyword evidence="7" id="KW-0472">Membrane</keyword>
<evidence type="ECO:0000256" key="2">
    <source>
        <dbReference type="ARBA" id="ARBA00004496"/>
    </source>
</evidence>
<feature type="region of interest" description="Disordered" evidence="10">
    <location>
        <begin position="1"/>
        <end position="38"/>
    </location>
</feature>
<evidence type="ECO:0000256" key="1">
    <source>
        <dbReference type="ARBA" id="ARBA00004184"/>
    </source>
</evidence>
<dbReference type="GO" id="GO:0032456">
    <property type="term" value="P:endocytic recycling"/>
    <property type="evidence" value="ECO:0007669"/>
    <property type="project" value="TreeGrafter"/>
</dbReference>
<evidence type="ECO:0000256" key="9">
    <source>
        <dbReference type="ARBA" id="ARBA00041273"/>
    </source>
</evidence>
<dbReference type="GO" id="GO:0000407">
    <property type="term" value="C:phagophore assembly site"/>
    <property type="evidence" value="ECO:0007669"/>
    <property type="project" value="TreeGrafter"/>
</dbReference>
<gene>
    <name evidence="12" type="primary">SNX4_2</name>
    <name evidence="12" type="ORF">HK100_012555</name>
</gene>
<evidence type="ECO:0000256" key="6">
    <source>
        <dbReference type="ARBA" id="ARBA00023121"/>
    </source>
</evidence>